<keyword evidence="12" id="KW-1185">Reference proteome</keyword>
<dbReference type="InParanoid" id="A0A0F7DBI9"/>
<protein>
    <recommendedName>
        <fullName evidence="9">2,5-diamino-6-(ribosylamino)-4(3H)-pyrimidinone 5'-phosphate reductase</fullName>
        <ecNumber evidence="9">1.1.1.302</ecNumber>
    </recommendedName>
</protein>
<dbReference type="GO" id="GO:0009231">
    <property type="term" value="P:riboflavin biosynthetic process"/>
    <property type="evidence" value="ECO:0007669"/>
    <property type="project" value="UniProtKB-UniPathway"/>
</dbReference>
<evidence type="ECO:0000256" key="3">
    <source>
        <dbReference type="ARBA" id="ARBA00011738"/>
    </source>
</evidence>
<dbReference type="EMBL" id="CP011267">
    <property type="protein sequence ID" value="AKG91171.1"/>
    <property type="molecule type" value="Genomic_DNA"/>
</dbReference>
<dbReference type="KEGG" id="gah:GAH_01541"/>
<dbReference type="FunCoup" id="A0A0F7DBI9">
    <property type="interactions" value="80"/>
</dbReference>
<name>A0A0F7DBI9_9EURY</name>
<dbReference type="Pfam" id="PF01872">
    <property type="entry name" value="RibD_C"/>
    <property type="match status" value="1"/>
</dbReference>
<evidence type="ECO:0000256" key="7">
    <source>
        <dbReference type="ARBA" id="ARBA00047550"/>
    </source>
</evidence>
<dbReference type="PANTHER" id="PTHR38011">
    <property type="entry name" value="DIHYDROFOLATE REDUCTASE FAMILY PROTEIN (AFU_ORTHOLOGUE AFUA_8G06820)"/>
    <property type="match status" value="1"/>
</dbReference>
<dbReference type="NCBIfam" id="TIGR00227">
    <property type="entry name" value="ribD_Cterm"/>
    <property type="match status" value="1"/>
</dbReference>
<dbReference type="GeneID" id="24804111"/>
<gene>
    <name evidence="11" type="ORF">GAH_01541</name>
</gene>
<dbReference type="InterPro" id="IPR024072">
    <property type="entry name" value="DHFR-like_dom_sf"/>
</dbReference>
<evidence type="ECO:0000259" key="10">
    <source>
        <dbReference type="Pfam" id="PF01872"/>
    </source>
</evidence>
<comment type="catalytic activity">
    <reaction evidence="7">
        <text>2,5-diamino-6-(1-D-ribitylamino)pyrimidin-4(3H)-one 5'-phosphate + NAD(+) = 2,5-diamino-6-(1-D-ribosylamino)pyrimidin-4(3H)-one 5'-phosphate + NADH + H(+)</text>
        <dbReference type="Rhea" id="RHEA:27274"/>
        <dbReference type="ChEBI" id="CHEBI:15378"/>
        <dbReference type="ChEBI" id="CHEBI:57540"/>
        <dbReference type="ChEBI" id="CHEBI:57945"/>
        <dbReference type="ChEBI" id="CHEBI:58890"/>
        <dbReference type="ChEBI" id="CHEBI:59545"/>
        <dbReference type="EC" id="1.1.1.302"/>
    </reaction>
</comment>
<comment type="similarity">
    <text evidence="2">Belongs to the HTP reductase family.</text>
</comment>
<dbReference type="PATRIC" id="fig|113653.22.peg.1521"/>
<dbReference type="Gene3D" id="3.40.430.10">
    <property type="entry name" value="Dihydrofolate Reductase, subunit A"/>
    <property type="match status" value="1"/>
</dbReference>
<dbReference type="GO" id="GO:0008703">
    <property type="term" value="F:5-amino-6-(5-phosphoribosylamino)uracil reductase activity"/>
    <property type="evidence" value="ECO:0007669"/>
    <property type="project" value="InterPro"/>
</dbReference>
<evidence type="ECO:0000256" key="6">
    <source>
        <dbReference type="ARBA" id="ARBA00023002"/>
    </source>
</evidence>
<evidence type="ECO:0000313" key="11">
    <source>
        <dbReference type="EMBL" id="AKG91171.1"/>
    </source>
</evidence>
<keyword evidence="4" id="KW-0686">Riboflavin biosynthesis</keyword>
<keyword evidence="6 11" id="KW-0560">Oxidoreductase</keyword>
<dbReference type="InterPro" id="IPR011549">
    <property type="entry name" value="RibD_C"/>
</dbReference>
<feature type="domain" description="Bacterial bifunctional deaminase-reductase C-terminal" evidence="10">
    <location>
        <begin position="3"/>
        <end position="214"/>
    </location>
</feature>
<dbReference type="Proteomes" id="UP000034723">
    <property type="component" value="Chromosome"/>
</dbReference>
<dbReference type="STRING" id="113653.GAH_01541"/>
<dbReference type="PANTHER" id="PTHR38011:SF7">
    <property type="entry name" value="2,5-DIAMINO-6-RIBOSYLAMINO-4(3H)-PYRIMIDINONE 5'-PHOSPHATE REDUCTASE"/>
    <property type="match status" value="1"/>
</dbReference>
<comment type="pathway">
    <text evidence="1">Cofactor biosynthesis; riboflavin biosynthesis.</text>
</comment>
<dbReference type="NCBIfam" id="TIGR01508">
    <property type="entry name" value="rib_reduct_arch"/>
    <property type="match status" value="1"/>
</dbReference>
<dbReference type="InterPro" id="IPR006401">
    <property type="entry name" value="Rib_reduct_arc"/>
</dbReference>
<dbReference type="InterPro" id="IPR050765">
    <property type="entry name" value="Riboflavin_Biosynth_HTPR"/>
</dbReference>
<comment type="subunit">
    <text evidence="3">Homodimer.</text>
</comment>
<dbReference type="InterPro" id="IPR002734">
    <property type="entry name" value="RibDG_C"/>
</dbReference>
<evidence type="ECO:0000256" key="4">
    <source>
        <dbReference type="ARBA" id="ARBA00022619"/>
    </source>
</evidence>
<dbReference type="UniPathway" id="UPA00275"/>
<dbReference type="RefSeq" id="WP_048095893.1">
    <property type="nucleotide sequence ID" value="NZ_CP011267.1"/>
</dbReference>
<evidence type="ECO:0000256" key="2">
    <source>
        <dbReference type="ARBA" id="ARBA00009723"/>
    </source>
</evidence>
<reference evidence="11 12" key="1">
    <citation type="submission" date="2015-04" db="EMBL/GenBank/DDBJ databases">
        <title>The complete genome sequence of the hyperthermophilic, obligate iron-reducing archaeon Geoglobus ahangari strain 234T.</title>
        <authorList>
            <person name="Manzella M.P."/>
            <person name="Holmes D.E."/>
            <person name="Rocheleau J.M."/>
            <person name="Chung A."/>
            <person name="Reguera G."/>
            <person name="Kashefi K."/>
        </authorList>
    </citation>
    <scope>NUCLEOTIDE SEQUENCE [LARGE SCALE GENOMIC DNA]</scope>
    <source>
        <strain evidence="11 12">234</strain>
    </source>
</reference>
<dbReference type="SUPFAM" id="SSF53597">
    <property type="entry name" value="Dihydrofolate reductase-like"/>
    <property type="match status" value="1"/>
</dbReference>
<comment type="catalytic activity">
    <reaction evidence="8">
        <text>2,5-diamino-6-(1-D-ribitylamino)pyrimidin-4(3H)-one 5'-phosphate + NADP(+) = 2,5-diamino-6-(1-D-ribosylamino)pyrimidin-4(3H)-one 5'-phosphate + NADPH + H(+)</text>
        <dbReference type="Rhea" id="RHEA:27278"/>
        <dbReference type="ChEBI" id="CHEBI:15378"/>
        <dbReference type="ChEBI" id="CHEBI:57783"/>
        <dbReference type="ChEBI" id="CHEBI:58349"/>
        <dbReference type="ChEBI" id="CHEBI:58890"/>
        <dbReference type="ChEBI" id="CHEBI:59545"/>
        <dbReference type="EC" id="1.1.1.302"/>
    </reaction>
</comment>
<evidence type="ECO:0000256" key="1">
    <source>
        <dbReference type="ARBA" id="ARBA00005104"/>
    </source>
</evidence>
<dbReference type="AlphaFoldDB" id="A0A0F7DBI9"/>
<sequence>MRPFVFINAAMSLDGKISNDRREQVRISSPEDFRVVDRLRAESDAVMVGIGTVLSDDPKLTVKSEELRRERVERGLPENPIRVVVDSRARTPLNSQVLNQAARTIVAVAEVADEEKVELLRRRAEVFVAGKERVDLRALLEHLYSIGVRRLMVEGGSEINYSLIREGLVDEIRVFYSGMVIAGRRAPTLVSGESFDTPVEARLKSVEPLGNGVAVVWEMRTANLRKV</sequence>
<evidence type="ECO:0000256" key="8">
    <source>
        <dbReference type="ARBA" id="ARBA00049020"/>
    </source>
</evidence>
<evidence type="ECO:0000313" key="12">
    <source>
        <dbReference type="Proteomes" id="UP000034723"/>
    </source>
</evidence>
<accession>A0A0F7DBI9</accession>
<organism evidence="11 12">
    <name type="scientific">Geoglobus ahangari</name>
    <dbReference type="NCBI Taxonomy" id="113653"/>
    <lineage>
        <taxon>Archaea</taxon>
        <taxon>Methanobacteriati</taxon>
        <taxon>Methanobacteriota</taxon>
        <taxon>Archaeoglobi</taxon>
        <taxon>Archaeoglobales</taxon>
        <taxon>Archaeoglobaceae</taxon>
        <taxon>Geoglobus</taxon>
    </lineage>
</organism>
<evidence type="ECO:0000256" key="9">
    <source>
        <dbReference type="NCBIfam" id="TIGR01508"/>
    </source>
</evidence>
<dbReference type="EC" id="1.1.1.302" evidence="9"/>
<dbReference type="HOGENOM" id="CLU_036590_4_1_2"/>
<dbReference type="OrthoDB" id="10178at2157"/>
<dbReference type="GO" id="GO:0050661">
    <property type="term" value="F:NADP binding"/>
    <property type="evidence" value="ECO:0007669"/>
    <property type="project" value="InterPro"/>
</dbReference>
<evidence type="ECO:0000256" key="5">
    <source>
        <dbReference type="ARBA" id="ARBA00022857"/>
    </source>
</evidence>
<proteinExistence type="inferred from homology"/>
<keyword evidence="5" id="KW-0521">NADP</keyword>